<dbReference type="SUPFAM" id="SSF53901">
    <property type="entry name" value="Thiolase-like"/>
    <property type="match status" value="2"/>
</dbReference>
<comment type="similarity">
    <text evidence="1 6">Belongs to the thiolase-like superfamily. Thiolase family.</text>
</comment>
<proteinExistence type="inferred from homology"/>
<keyword evidence="4 6" id="KW-0012">Acyltransferase</keyword>
<feature type="domain" description="Thiolase N-terminal" evidence="7">
    <location>
        <begin position="8"/>
        <end position="249"/>
    </location>
</feature>
<dbReference type="AlphaFoldDB" id="A0A0Y0MUA0"/>
<evidence type="ECO:0000313" key="9">
    <source>
        <dbReference type="EMBL" id="AMB58072.1"/>
    </source>
</evidence>
<evidence type="ECO:0000259" key="8">
    <source>
        <dbReference type="Pfam" id="PF02803"/>
    </source>
</evidence>
<dbReference type="InterPro" id="IPR002155">
    <property type="entry name" value="Thiolase"/>
</dbReference>
<protein>
    <recommendedName>
        <fullName evidence="5">Probable acetyl-CoA acetyltransferase</fullName>
        <ecNumber evidence="2">2.3.1.9</ecNumber>
    </recommendedName>
</protein>
<name>A0A0Y0MUA0_9MICO</name>
<dbReference type="NCBIfam" id="TIGR01930">
    <property type="entry name" value="AcCoA-C-Actrans"/>
    <property type="match status" value="1"/>
</dbReference>
<dbReference type="Pfam" id="PF02803">
    <property type="entry name" value="Thiolase_C"/>
    <property type="match status" value="1"/>
</dbReference>
<evidence type="ECO:0000259" key="7">
    <source>
        <dbReference type="Pfam" id="PF00108"/>
    </source>
</evidence>
<reference evidence="9 10" key="1">
    <citation type="journal article" date="2016" name="J. Biotechnol.">
        <title>First complete genome sequence of a species in the genus Microterricola, an extremophilic cold active enzyme producing bacterial strain ERGS5:02 isolated from Sikkim Himalaya.</title>
        <authorList>
            <person name="Himanshu"/>
            <person name="Swarnkar M.K."/>
            <person name="Singh D."/>
            <person name="Kumar R."/>
        </authorList>
    </citation>
    <scope>NUCLEOTIDE SEQUENCE [LARGE SCALE GENOMIC DNA]</scope>
    <source>
        <strain evidence="9 10">ERGS5:02</strain>
    </source>
</reference>
<gene>
    <name evidence="9" type="ORF">AWU67_03450</name>
</gene>
<reference evidence="10" key="2">
    <citation type="submission" date="2016-01" db="EMBL/GenBank/DDBJ databases">
        <title>First complete genome sequence of a species in the genus Microterricola, an extremophilic cold active enzyme producing strain ERGS5:02 isolated from Sikkim Himalaya.</title>
        <authorList>
            <person name="Kumar R."/>
            <person name="Singh D."/>
            <person name="Swarnkar M.K."/>
        </authorList>
    </citation>
    <scope>NUCLEOTIDE SEQUENCE [LARGE SCALE GENOMIC DNA]</scope>
    <source>
        <strain evidence="10">ERGS5:02</strain>
    </source>
</reference>
<dbReference type="InterPro" id="IPR020616">
    <property type="entry name" value="Thiolase_N"/>
</dbReference>
<accession>A0A0Y0MUA0</accession>
<dbReference type="EC" id="2.3.1.9" evidence="2"/>
<dbReference type="PIRSF" id="PIRSF000429">
    <property type="entry name" value="Ac-CoA_Ac_transf"/>
    <property type="match status" value="1"/>
</dbReference>
<dbReference type="PANTHER" id="PTHR18919">
    <property type="entry name" value="ACETYL-COA C-ACYLTRANSFERASE"/>
    <property type="match status" value="1"/>
</dbReference>
<sequence>MFDHRSPVIVAARRTAITSTGRALAQHSVDALAASVLRAVADELAPAGRSVGEVILGNCMGPGGNVSRLAALRAGLGDGVPAVTVDRQCGSGLEAVLQAGRLVRSGDAELVLAGGAESASTAPWRFWPPQGEAAARRYTRAPFAPDGWPDPDMGEAADAVAARFGIGRARQDDWAARSHHLASAHRDRGGFDGEIVAVDGERRDDRPRATLDTGRLGRFTAAFSAGGTVTAGNSCGVSDGAAAMAVTTEAVRAELGLPGLRIVATAAAGSDPALPGIGAVAAVERLLADTGVRVSELDAIEITEAFAAQVLAVSDLLGLDEERICTDGGAIALGHPWGASGAVLLVRLAARMFASDNARYGLAACSIGGGQGLAMLVERAA</sequence>
<dbReference type="InterPro" id="IPR016039">
    <property type="entry name" value="Thiolase-like"/>
</dbReference>
<keyword evidence="10" id="KW-1185">Reference proteome</keyword>
<evidence type="ECO:0000256" key="6">
    <source>
        <dbReference type="RuleBase" id="RU003557"/>
    </source>
</evidence>
<dbReference type="PANTHER" id="PTHR18919:SF107">
    <property type="entry name" value="ACETYL-COA ACETYLTRANSFERASE, CYTOSOLIC"/>
    <property type="match status" value="1"/>
</dbReference>
<dbReference type="Gene3D" id="3.40.47.10">
    <property type="match status" value="2"/>
</dbReference>
<organism evidence="9 10">
    <name type="scientific">Microterricola viridarii</name>
    <dbReference type="NCBI Taxonomy" id="412690"/>
    <lineage>
        <taxon>Bacteria</taxon>
        <taxon>Bacillati</taxon>
        <taxon>Actinomycetota</taxon>
        <taxon>Actinomycetes</taxon>
        <taxon>Micrococcales</taxon>
        <taxon>Microbacteriaceae</taxon>
        <taxon>Microterricola</taxon>
    </lineage>
</organism>
<keyword evidence="3 6" id="KW-0808">Transferase</keyword>
<feature type="domain" description="Thiolase C-terminal" evidence="8">
    <location>
        <begin position="261"/>
        <end position="379"/>
    </location>
</feature>
<dbReference type="RefSeq" id="WP_067226767.1">
    <property type="nucleotide sequence ID" value="NZ_CP014145.1"/>
</dbReference>
<dbReference type="Pfam" id="PF00108">
    <property type="entry name" value="Thiolase_N"/>
    <property type="match status" value="1"/>
</dbReference>
<dbReference type="InterPro" id="IPR020617">
    <property type="entry name" value="Thiolase_C"/>
</dbReference>
<evidence type="ECO:0000256" key="3">
    <source>
        <dbReference type="ARBA" id="ARBA00022679"/>
    </source>
</evidence>
<evidence type="ECO:0000256" key="1">
    <source>
        <dbReference type="ARBA" id="ARBA00010982"/>
    </source>
</evidence>
<evidence type="ECO:0000313" key="10">
    <source>
        <dbReference type="Proteomes" id="UP000058305"/>
    </source>
</evidence>
<dbReference type="EMBL" id="CP014145">
    <property type="protein sequence ID" value="AMB58072.1"/>
    <property type="molecule type" value="Genomic_DNA"/>
</dbReference>
<dbReference type="GO" id="GO:0003985">
    <property type="term" value="F:acetyl-CoA C-acetyltransferase activity"/>
    <property type="evidence" value="ECO:0007669"/>
    <property type="project" value="UniProtKB-EC"/>
</dbReference>
<dbReference type="KEGG" id="mvd:AWU67_03450"/>
<evidence type="ECO:0000256" key="4">
    <source>
        <dbReference type="ARBA" id="ARBA00023315"/>
    </source>
</evidence>
<dbReference type="OrthoDB" id="1402717at2"/>
<dbReference type="CDD" id="cd00751">
    <property type="entry name" value="thiolase"/>
    <property type="match status" value="1"/>
</dbReference>
<evidence type="ECO:0000256" key="2">
    <source>
        <dbReference type="ARBA" id="ARBA00012705"/>
    </source>
</evidence>
<evidence type="ECO:0000256" key="5">
    <source>
        <dbReference type="ARBA" id="ARBA00040529"/>
    </source>
</evidence>
<dbReference type="Proteomes" id="UP000058305">
    <property type="component" value="Chromosome"/>
</dbReference>